<keyword evidence="3" id="KW-1185">Reference proteome</keyword>
<dbReference type="OrthoDB" id="443402at2759"/>
<gene>
    <name evidence="2" type="ORF">GSPATT00007778001</name>
</gene>
<dbReference type="InParanoid" id="A0CIM6"/>
<proteinExistence type="predicted"/>
<dbReference type="RefSeq" id="XP_001438040.1">
    <property type="nucleotide sequence ID" value="XM_001438003.1"/>
</dbReference>
<evidence type="ECO:0000313" key="3">
    <source>
        <dbReference type="Proteomes" id="UP000000600"/>
    </source>
</evidence>
<protein>
    <submittedName>
        <fullName evidence="2">Uncharacterized protein</fullName>
    </submittedName>
</protein>
<keyword evidence="1" id="KW-0175">Coiled coil</keyword>
<feature type="coiled-coil region" evidence="1">
    <location>
        <begin position="342"/>
        <end position="397"/>
    </location>
</feature>
<organism evidence="2 3">
    <name type="scientific">Paramecium tetraurelia</name>
    <dbReference type="NCBI Taxonomy" id="5888"/>
    <lineage>
        <taxon>Eukaryota</taxon>
        <taxon>Sar</taxon>
        <taxon>Alveolata</taxon>
        <taxon>Ciliophora</taxon>
        <taxon>Intramacronucleata</taxon>
        <taxon>Oligohymenophorea</taxon>
        <taxon>Peniculida</taxon>
        <taxon>Parameciidae</taxon>
        <taxon>Paramecium</taxon>
    </lineage>
</organism>
<dbReference type="Proteomes" id="UP000000600">
    <property type="component" value="Unassembled WGS sequence"/>
</dbReference>
<evidence type="ECO:0000313" key="2">
    <source>
        <dbReference type="EMBL" id="CAK70643.1"/>
    </source>
</evidence>
<evidence type="ECO:0000256" key="1">
    <source>
        <dbReference type="SAM" id="Coils"/>
    </source>
</evidence>
<dbReference type="AlphaFoldDB" id="A0CIM6"/>
<feature type="coiled-coil region" evidence="1">
    <location>
        <begin position="59"/>
        <end position="100"/>
    </location>
</feature>
<name>A0CIM6_PARTE</name>
<dbReference type="eggNOG" id="ENOG502SPUI">
    <property type="taxonomic scope" value="Eukaryota"/>
</dbReference>
<dbReference type="GeneID" id="5023825"/>
<sequence>MSESPHQLKAKIDFLHQENQQLRVTIEDLQTVIKLNKQSMRSMIDQDVANPRFNQQTTIRENENTVKALKLVITEQQKEIDHLMSSLEKVQKERDFAQGKALISEEITYAAEKSEKKFIAELESTIFDLNHTISQQAQKICQLEKQADQRDDTTGVVVRYRDVIHPNSATILLHDEMETLHQLIVRLQLQVNYLKSIQLKLVTLINKEKLSIQMRIMKERSMNSWKSQLKFNVNKLTQQLFLESRLPTVDLPARTNSIQSPMNTDMIHSPIPSPFPAKAPQVFKKNCQNLNQTFDGGVGLNESYQQYGKQDDFKKNNSKLPVPKLNLAKAFQIQQINAKRSTQQIKLTEDQLQNRVRKLEQELEETKKNLSREMILCKHYEIENESLKRHIKQIEGNNDILVKSNLNLNQKWEKIQKSFMFYKTFFVEHKDQFAQLQILVQSEKEKAQSQEDYNEFGFNSARVSHARKGQTQRKKNLLDQTISLYVPAYQESLMDVESRLARVNQSETYNQNNRIDSSVIENDRDGELGNYCLDRDDSYMENNEWKNNVKKEWTILASQVHSAKPKDLAQQIKQSQPIQKLQNIKS</sequence>
<accession>A0CIM6</accession>
<dbReference type="HOGENOM" id="CLU_465775_0_0_1"/>
<dbReference type="OMA" id="NTDMIHS"/>
<dbReference type="EMBL" id="CT868085">
    <property type="protein sequence ID" value="CAK70643.1"/>
    <property type="molecule type" value="Genomic_DNA"/>
</dbReference>
<dbReference type="KEGG" id="ptm:GSPATT00007778001"/>
<reference evidence="2 3" key="1">
    <citation type="journal article" date="2006" name="Nature">
        <title>Global trends of whole-genome duplications revealed by the ciliate Paramecium tetraurelia.</title>
        <authorList>
            <consortium name="Genoscope"/>
            <person name="Aury J.-M."/>
            <person name="Jaillon O."/>
            <person name="Duret L."/>
            <person name="Noel B."/>
            <person name="Jubin C."/>
            <person name="Porcel B.M."/>
            <person name="Segurens B."/>
            <person name="Daubin V."/>
            <person name="Anthouard V."/>
            <person name="Aiach N."/>
            <person name="Arnaiz O."/>
            <person name="Billaut A."/>
            <person name="Beisson J."/>
            <person name="Blanc I."/>
            <person name="Bouhouche K."/>
            <person name="Camara F."/>
            <person name="Duharcourt S."/>
            <person name="Guigo R."/>
            <person name="Gogendeau D."/>
            <person name="Katinka M."/>
            <person name="Keller A.-M."/>
            <person name="Kissmehl R."/>
            <person name="Klotz C."/>
            <person name="Koll F."/>
            <person name="Le Moue A."/>
            <person name="Lepere C."/>
            <person name="Malinsky S."/>
            <person name="Nowacki M."/>
            <person name="Nowak J.K."/>
            <person name="Plattner H."/>
            <person name="Poulain J."/>
            <person name="Ruiz F."/>
            <person name="Serrano V."/>
            <person name="Zagulski M."/>
            <person name="Dessen P."/>
            <person name="Betermier M."/>
            <person name="Weissenbach J."/>
            <person name="Scarpelli C."/>
            <person name="Schachter V."/>
            <person name="Sperling L."/>
            <person name="Meyer E."/>
            <person name="Cohen J."/>
            <person name="Wincker P."/>
        </authorList>
    </citation>
    <scope>NUCLEOTIDE SEQUENCE [LARGE SCALE GENOMIC DNA]</scope>
    <source>
        <strain evidence="2 3">Stock d4-2</strain>
    </source>
</reference>